<name>A0A453SSH8_AEGTS</name>
<dbReference type="GO" id="GO:0009536">
    <property type="term" value="C:plastid"/>
    <property type="evidence" value="ECO:0007669"/>
    <property type="project" value="UniProtKB-ARBA"/>
</dbReference>
<reference evidence="11" key="3">
    <citation type="journal article" date="2017" name="Nature">
        <title>Genome sequence of the progenitor of the wheat D genome Aegilops tauschii.</title>
        <authorList>
            <person name="Luo M.C."/>
            <person name="Gu Y.Q."/>
            <person name="Puiu D."/>
            <person name="Wang H."/>
            <person name="Twardziok S.O."/>
            <person name="Deal K.R."/>
            <person name="Huo N."/>
            <person name="Zhu T."/>
            <person name="Wang L."/>
            <person name="Wang Y."/>
            <person name="McGuire P.E."/>
            <person name="Liu S."/>
            <person name="Long H."/>
            <person name="Ramasamy R.K."/>
            <person name="Rodriguez J.C."/>
            <person name="Van S.L."/>
            <person name="Yuan L."/>
            <person name="Wang Z."/>
            <person name="Xia Z."/>
            <person name="Xiao L."/>
            <person name="Anderson O.D."/>
            <person name="Ouyang S."/>
            <person name="Liang Y."/>
            <person name="Zimin A.V."/>
            <person name="Pertea G."/>
            <person name="Qi P."/>
            <person name="Bennetzen J.L."/>
            <person name="Dai X."/>
            <person name="Dawson M.W."/>
            <person name="Muller H.G."/>
            <person name="Kugler K."/>
            <person name="Rivarola-Duarte L."/>
            <person name="Spannagl M."/>
            <person name="Mayer K.F.X."/>
            <person name="Lu F.H."/>
            <person name="Bevan M.W."/>
            <person name="Leroy P."/>
            <person name="Li P."/>
            <person name="You F.M."/>
            <person name="Sun Q."/>
            <person name="Liu Z."/>
            <person name="Lyons E."/>
            <person name="Wicker T."/>
            <person name="Salzberg S.L."/>
            <person name="Devos K.M."/>
            <person name="Dvorak J."/>
        </authorList>
    </citation>
    <scope>NUCLEOTIDE SEQUENCE [LARGE SCALE GENOMIC DNA]</scope>
    <source>
        <strain evidence="11">cv. AL8/78</strain>
    </source>
</reference>
<sequence>MSFVVITFAGAMTSFLAATNEILQNDLKRVIAYSTYSQLSYMTFACDIFSYSVSVFQLMNHRLRECHFPVNVRGFRGNYTRSHKAF</sequence>
<evidence type="ECO:0000256" key="4">
    <source>
        <dbReference type="ARBA" id="ARBA00022692"/>
    </source>
</evidence>
<evidence type="ECO:0000256" key="7">
    <source>
        <dbReference type="ARBA" id="ARBA00023027"/>
    </source>
</evidence>
<evidence type="ECO:0000256" key="9">
    <source>
        <dbReference type="SAM" id="SignalP"/>
    </source>
</evidence>
<reference evidence="12" key="2">
    <citation type="journal article" date="2017" name="Nat. Plants">
        <title>The Aegilops tauschii genome reveals multiple impacts of transposons.</title>
        <authorList>
            <person name="Zhao G."/>
            <person name="Zou C."/>
            <person name="Li K."/>
            <person name="Wang K."/>
            <person name="Li T."/>
            <person name="Gao L."/>
            <person name="Zhang X."/>
            <person name="Wang H."/>
            <person name="Yang Z."/>
            <person name="Liu X."/>
            <person name="Jiang W."/>
            <person name="Mao L."/>
            <person name="Kong X."/>
            <person name="Jiao Y."/>
            <person name="Jia J."/>
        </authorList>
    </citation>
    <scope>NUCLEOTIDE SEQUENCE [LARGE SCALE GENOMIC DNA]</scope>
    <source>
        <strain evidence="12">cv. AL8/78</strain>
    </source>
</reference>
<dbReference type="STRING" id="200361.A0A453SSH8"/>
<reference evidence="11" key="4">
    <citation type="submission" date="2019-03" db="UniProtKB">
        <authorList>
            <consortium name="EnsemblPlants"/>
        </authorList>
    </citation>
    <scope>IDENTIFICATION</scope>
</reference>
<evidence type="ECO:0000259" key="10">
    <source>
        <dbReference type="Pfam" id="PF00361"/>
    </source>
</evidence>
<feature type="chain" id="PRO_5019445762" description="NADH:quinone oxidoreductase/Mrp antiporter transmembrane domain-containing protein" evidence="9">
    <location>
        <begin position="19"/>
        <end position="86"/>
    </location>
</feature>
<keyword evidence="5" id="KW-1278">Translocase</keyword>
<organism evidence="11 12">
    <name type="scientific">Aegilops tauschii subsp. strangulata</name>
    <name type="common">Goatgrass</name>
    <dbReference type="NCBI Taxonomy" id="200361"/>
    <lineage>
        <taxon>Eukaryota</taxon>
        <taxon>Viridiplantae</taxon>
        <taxon>Streptophyta</taxon>
        <taxon>Embryophyta</taxon>
        <taxon>Tracheophyta</taxon>
        <taxon>Spermatophyta</taxon>
        <taxon>Magnoliopsida</taxon>
        <taxon>Liliopsida</taxon>
        <taxon>Poales</taxon>
        <taxon>Poaceae</taxon>
        <taxon>BOP clade</taxon>
        <taxon>Pooideae</taxon>
        <taxon>Triticodae</taxon>
        <taxon>Triticeae</taxon>
        <taxon>Triticinae</taxon>
        <taxon>Aegilops</taxon>
    </lineage>
</organism>
<evidence type="ECO:0000256" key="3">
    <source>
        <dbReference type="ARBA" id="ARBA00022448"/>
    </source>
</evidence>
<keyword evidence="7" id="KW-0520">NAD</keyword>
<comment type="similarity">
    <text evidence="2">Belongs to the complex I subunit 5 family.</text>
</comment>
<evidence type="ECO:0000256" key="8">
    <source>
        <dbReference type="ARBA" id="ARBA00023136"/>
    </source>
</evidence>
<dbReference type="GO" id="GO:0016020">
    <property type="term" value="C:membrane"/>
    <property type="evidence" value="ECO:0007669"/>
    <property type="project" value="UniProtKB-SubCell"/>
</dbReference>
<dbReference type="GO" id="GO:0008137">
    <property type="term" value="F:NADH dehydrogenase (ubiquinone) activity"/>
    <property type="evidence" value="ECO:0007669"/>
    <property type="project" value="InterPro"/>
</dbReference>
<keyword evidence="8" id="KW-0472">Membrane</keyword>
<dbReference type="EnsemblPlants" id="AET7Gv21056500.1">
    <property type="protein sequence ID" value="AET7Gv21056500.1"/>
    <property type="gene ID" value="AET7Gv21056500"/>
</dbReference>
<evidence type="ECO:0000313" key="12">
    <source>
        <dbReference type="Proteomes" id="UP000015105"/>
    </source>
</evidence>
<dbReference type="Pfam" id="PF00361">
    <property type="entry name" value="Proton_antipo_M"/>
    <property type="match status" value="1"/>
</dbReference>
<keyword evidence="4" id="KW-0812">Transmembrane</keyword>
<keyword evidence="6" id="KW-1133">Transmembrane helix</keyword>
<accession>A0A453SSH8</accession>
<evidence type="ECO:0000256" key="2">
    <source>
        <dbReference type="ARBA" id="ARBA00008200"/>
    </source>
</evidence>
<keyword evidence="9" id="KW-0732">Signal</keyword>
<keyword evidence="3" id="KW-0813">Transport</keyword>
<protein>
    <recommendedName>
        <fullName evidence="10">NADH:quinone oxidoreductase/Mrp antiporter transmembrane domain-containing protein</fullName>
    </recommendedName>
</protein>
<comment type="subcellular location">
    <subcellularLocation>
        <location evidence="1">Membrane</location>
        <topology evidence="1">Multi-pass membrane protein</topology>
    </subcellularLocation>
</comment>
<keyword evidence="12" id="KW-1185">Reference proteome</keyword>
<evidence type="ECO:0000256" key="6">
    <source>
        <dbReference type="ARBA" id="ARBA00022989"/>
    </source>
</evidence>
<evidence type="ECO:0000256" key="1">
    <source>
        <dbReference type="ARBA" id="ARBA00004141"/>
    </source>
</evidence>
<dbReference type="InterPro" id="IPR001750">
    <property type="entry name" value="ND/Mrp_TM"/>
</dbReference>
<evidence type="ECO:0000313" key="11">
    <source>
        <dbReference type="EnsemblPlants" id="AET7Gv21056500.1"/>
    </source>
</evidence>
<dbReference type="GO" id="GO:0015990">
    <property type="term" value="P:electron transport coupled proton transport"/>
    <property type="evidence" value="ECO:0007669"/>
    <property type="project" value="TreeGrafter"/>
</dbReference>
<proteinExistence type="inferred from homology"/>
<dbReference type="PANTHER" id="PTHR42829">
    <property type="entry name" value="NADH-UBIQUINONE OXIDOREDUCTASE CHAIN 5"/>
    <property type="match status" value="1"/>
</dbReference>
<dbReference type="Proteomes" id="UP000015105">
    <property type="component" value="Chromosome 7D"/>
</dbReference>
<dbReference type="GO" id="GO:0003954">
    <property type="term" value="F:NADH dehydrogenase activity"/>
    <property type="evidence" value="ECO:0007669"/>
    <property type="project" value="TreeGrafter"/>
</dbReference>
<feature type="signal peptide" evidence="9">
    <location>
        <begin position="1"/>
        <end position="18"/>
    </location>
</feature>
<reference evidence="11" key="5">
    <citation type="journal article" date="2021" name="G3 (Bethesda)">
        <title>Aegilops tauschii genome assembly Aet v5.0 features greater sequence contiguity and improved annotation.</title>
        <authorList>
            <person name="Wang L."/>
            <person name="Zhu T."/>
            <person name="Rodriguez J.C."/>
            <person name="Deal K.R."/>
            <person name="Dubcovsky J."/>
            <person name="McGuire P.E."/>
            <person name="Lux T."/>
            <person name="Spannagl M."/>
            <person name="Mayer K.F.X."/>
            <person name="Baldrich P."/>
            <person name="Meyers B.C."/>
            <person name="Huo N."/>
            <person name="Gu Y.Q."/>
            <person name="Zhou H."/>
            <person name="Devos K.M."/>
            <person name="Bennetzen J.L."/>
            <person name="Unver T."/>
            <person name="Budak H."/>
            <person name="Gulick P.J."/>
            <person name="Galiba G."/>
            <person name="Kalapos B."/>
            <person name="Nelson D.R."/>
            <person name="Li P."/>
            <person name="You F.M."/>
            <person name="Luo M.C."/>
            <person name="Dvorak J."/>
        </authorList>
    </citation>
    <scope>NUCLEOTIDE SEQUENCE [LARGE SCALE GENOMIC DNA]</scope>
    <source>
        <strain evidence="11">cv. AL8/78</strain>
    </source>
</reference>
<dbReference type="GO" id="GO:0042773">
    <property type="term" value="P:ATP synthesis coupled electron transport"/>
    <property type="evidence" value="ECO:0007669"/>
    <property type="project" value="InterPro"/>
</dbReference>
<feature type="domain" description="NADH:quinone oxidoreductase/Mrp antiporter transmembrane" evidence="10">
    <location>
        <begin position="5"/>
        <end position="64"/>
    </location>
</feature>
<dbReference type="AlphaFoldDB" id="A0A453SSH8"/>
<dbReference type="InterPro" id="IPR003945">
    <property type="entry name" value="NU5C-like"/>
</dbReference>
<reference evidence="12" key="1">
    <citation type="journal article" date="2014" name="Science">
        <title>Ancient hybridizations among the ancestral genomes of bread wheat.</title>
        <authorList>
            <consortium name="International Wheat Genome Sequencing Consortium,"/>
            <person name="Marcussen T."/>
            <person name="Sandve S.R."/>
            <person name="Heier L."/>
            <person name="Spannagl M."/>
            <person name="Pfeifer M."/>
            <person name="Jakobsen K.S."/>
            <person name="Wulff B.B."/>
            <person name="Steuernagel B."/>
            <person name="Mayer K.F."/>
            <person name="Olsen O.A."/>
        </authorList>
    </citation>
    <scope>NUCLEOTIDE SEQUENCE [LARGE SCALE GENOMIC DNA]</scope>
    <source>
        <strain evidence="12">cv. AL8/78</strain>
    </source>
</reference>
<dbReference type="Gramene" id="AET7Gv21056500.1">
    <property type="protein sequence ID" value="AET7Gv21056500.1"/>
    <property type="gene ID" value="AET7Gv21056500"/>
</dbReference>
<evidence type="ECO:0000256" key="5">
    <source>
        <dbReference type="ARBA" id="ARBA00022967"/>
    </source>
</evidence>
<dbReference type="PANTHER" id="PTHR42829:SF2">
    <property type="entry name" value="NADH-UBIQUINONE OXIDOREDUCTASE CHAIN 5"/>
    <property type="match status" value="1"/>
</dbReference>